<proteinExistence type="predicted"/>
<dbReference type="Proteomes" id="UP000077755">
    <property type="component" value="Chromosome 1"/>
</dbReference>
<reference evidence="3" key="2">
    <citation type="submission" date="2022-03" db="EMBL/GenBank/DDBJ databases">
        <title>Draft title - Genomic analysis of global carrot germplasm unveils the trajectory of domestication and the origin of high carotenoid orange carrot.</title>
        <authorList>
            <person name="Iorizzo M."/>
            <person name="Ellison S."/>
            <person name="Senalik D."/>
            <person name="Macko-Podgorni A."/>
            <person name="Grzebelus D."/>
            <person name="Bostan H."/>
            <person name="Rolling W."/>
            <person name="Curaba J."/>
            <person name="Simon P."/>
        </authorList>
    </citation>
    <scope>NUCLEOTIDE SEQUENCE</scope>
    <source>
        <tissue evidence="3">Leaf</tissue>
    </source>
</reference>
<dbReference type="Gramene" id="KZN11591">
    <property type="protein sequence ID" value="KZN11591"/>
    <property type="gene ID" value="DCAR_004247"/>
</dbReference>
<keyword evidence="1" id="KW-0732">Signal</keyword>
<evidence type="ECO:0000313" key="3">
    <source>
        <dbReference type="EMBL" id="WOG85367.1"/>
    </source>
</evidence>
<protein>
    <submittedName>
        <fullName evidence="2">Uncharacterized protein</fullName>
    </submittedName>
</protein>
<dbReference type="EMBL" id="CP093343">
    <property type="protein sequence ID" value="WOG85367.1"/>
    <property type="molecule type" value="Genomic_DNA"/>
</dbReference>
<evidence type="ECO:0000313" key="4">
    <source>
        <dbReference type="Proteomes" id="UP000077755"/>
    </source>
</evidence>
<accession>A0A166IXC0</accession>
<organism evidence="2">
    <name type="scientific">Daucus carota subsp. sativus</name>
    <name type="common">Carrot</name>
    <dbReference type="NCBI Taxonomy" id="79200"/>
    <lineage>
        <taxon>Eukaryota</taxon>
        <taxon>Viridiplantae</taxon>
        <taxon>Streptophyta</taxon>
        <taxon>Embryophyta</taxon>
        <taxon>Tracheophyta</taxon>
        <taxon>Spermatophyta</taxon>
        <taxon>Magnoliopsida</taxon>
        <taxon>eudicotyledons</taxon>
        <taxon>Gunneridae</taxon>
        <taxon>Pentapetalae</taxon>
        <taxon>asterids</taxon>
        <taxon>campanulids</taxon>
        <taxon>Apiales</taxon>
        <taxon>Apiaceae</taxon>
        <taxon>Apioideae</taxon>
        <taxon>Scandiceae</taxon>
        <taxon>Daucinae</taxon>
        <taxon>Daucus</taxon>
        <taxon>Daucus sect. Daucus</taxon>
    </lineage>
</organism>
<feature type="signal peptide" evidence="1">
    <location>
        <begin position="1"/>
        <end position="22"/>
    </location>
</feature>
<evidence type="ECO:0000256" key="1">
    <source>
        <dbReference type="SAM" id="SignalP"/>
    </source>
</evidence>
<gene>
    <name evidence="2" type="ORF">DCAR_004247</name>
    <name evidence="3" type="ORF">DCAR_0104555</name>
</gene>
<name>A0A166IXC0_DAUCS</name>
<reference evidence="2" key="1">
    <citation type="journal article" date="2016" name="Nat. Genet.">
        <title>A high-quality carrot genome assembly provides new insights into carotenoid accumulation and asterid genome evolution.</title>
        <authorList>
            <person name="Iorizzo M."/>
            <person name="Ellison S."/>
            <person name="Senalik D."/>
            <person name="Zeng P."/>
            <person name="Satapoomin P."/>
            <person name="Huang J."/>
            <person name="Bowman M."/>
            <person name="Iovene M."/>
            <person name="Sanseverino W."/>
            <person name="Cavagnaro P."/>
            <person name="Yildiz M."/>
            <person name="Macko-Podgorni A."/>
            <person name="Moranska E."/>
            <person name="Grzebelus E."/>
            <person name="Grzebelus D."/>
            <person name="Ashrafi H."/>
            <person name="Zheng Z."/>
            <person name="Cheng S."/>
            <person name="Spooner D."/>
            <person name="Van Deynze A."/>
            <person name="Simon P."/>
        </authorList>
    </citation>
    <scope>NUCLEOTIDE SEQUENCE [LARGE SCALE GENOMIC DNA]</scope>
    <source>
        <tissue evidence="2">Leaf</tissue>
    </source>
</reference>
<feature type="chain" id="PRO_5007875517" evidence="1">
    <location>
        <begin position="23"/>
        <end position="94"/>
    </location>
</feature>
<dbReference type="AlphaFoldDB" id="A0A166IXC0"/>
<sequence>MHSKLALLVSLALLFIASTSYARPSPRQYWHVTKGEAMPMFQDFDTMNYDAGLLYHGSALAEDKFVQDSVHEKLDFGDDRNDSYLKRKSSDESG</sequence>
<dbReference type="EMBL" id="LNRQ01000001">
    <property type="protein sequence ID" value="KZN11591.1"/>
    <property type="molecule type" value="Genomic_DNA"/>
</dbReference>
<evidence type="ECO:0000313" key="2">
    <source>
        <dbReference type="EMBL" id="KZN11591.1"/>
    </source>
</evidence>
<keyword evidence="4" id="KW-1185">Reference proteome</keyword>